<evidence type="ECO:0000313" key="2">
    <source>
        <dbReference type="EMBL" id="PIW08441.1"/>
    </source>
</evidence>
<dbReference type="EMBL" id="PFFO01000039">
    <property type="protein sequence ID" value="PIW08441.1"/>
    <property type="molecule type" value="Genomic_DNA"/>
</dbReference>
<dbReference type="Proteomes" id="UP000230556">
    <property type="component" value="Unassembled WGS sequence"/>
</dbReference>
<gene>
    <name evidence="2" type="ORF">COW38_00790</name>
</gene>
<dbReference type="Pfam" id="PF01909">
    <property type="entry name" value="NTP_transf_2"/>
    <property type="match status" value="1"/>
</dbReference>
<dbReference type="GO" id="GO:0016779">
    <property type="term" value="F:nucleotidyltransferase activity"/>
    <property type="evidence" value="ECO:0007669"/>
    <property type="project" value="InterPro"/>
</dbReference>
<proteinExistence type="predicted"/>
<name>A0A2M7FRZ3_9BACT</name>
<feature type="domain" description="Polymerase nucleotidyl transferase" evidence="1">
    <location>
        <begin position="18"/>
        <end position="59"/>
    </location>
</feature>
<dbReference type="AlphaFoldDB" id="A0A2M7FRZ3"/>
<dbReference type="InterPro" id="IPR043519">
    <property type="entry name" value="NT_sf"/>
</dbReference>
<dbReference type="PANTHER" id="PTHR43449">
    <property type="entry name" value="NUCLEOTIDYLTRANSFERASE"/>
    <property type="match status" value="1"/>
</dbReference>
<accession>A0A2M7FRZ3</accession>
<dbReference type="PANTHER" id="PTHR43449:SF1">
    <property type="entry name" value="POLYMERASE BETA NUCLEOTIDYLTRANSFERASE DOMAIN-CONTAINING PROTEIN"/>
    <property type="match status" value="1"/>
</dbReference>
<dbReference type="SUPFAM" id="SSF81301">
    <property type="entry name" value="Nucleotidyltransferase"/>
    <property type="match status" value="1"/>
</dbReference>
<organism evidence="2 3">
    <name type="scientific">Candidatus Collierbacteria bacterium CG17_big_fil_post_rev_8_21_14_2_50_45_7</name>
    <dbReference type="NCBI Taxonomy" id="1974536"/>
    <lineage>
        <taxon>Bacteria</taxon>
        <taxon>Candidatus Collieribacteriota</taxon>
    </lineage>
</organism>
<sequence>MVKKLLNKSVIALVKEYAKVVNDHGIKTSQFIVFGSQAKGTAKDYSDIDLCVVSPTFGKNSHTEMVKLINLRGLRYSNIEPYPYHPKYLTVKLDPLASEIRKYGIPITI</sequence>
<dbReference type="Gene3D" id="3.30.460.10">
    <property type="entry name" value="Beta Polymerase, domain 2"/>
    <property type="match status" value="1"/>
</dbReference>
<comment type="caution">
    <text evidence="2">The sequence shown here is derived from an EMBL/GenBank/DDBJ whole genome shotgun (WGS) entry which is preliminary data.</text>
</comment>
<reference evidence="3" key="1">
    <citation type="submission" date="2017-09" db="EMBL/GenBank/DDBJ databases">
        <title>Depth-based differentiation of microbial function through sediment-hosted aquifers and enrichment of novel symbionts in the deep terrestrial subsurface.</title>
        <authorList>
            <person name="Probst A.J."/>
            <person name="Ladd B."/>
            <person name="Jarett J.K."/>
            <person name="Geller-Mcgrath D.E."/>
            <person name="Sieber C.M.K."/>
            <person name="Emerson J.B."/>
            <person name="Anantharaman K."/>
            <person name="Thomas B.C."/>
            <person name="Malmstrom R."/>
            <person name="Stieglmeier M."/>
            <person name="Klingl A."/>
            <person name="Woyke T."/>
            <person name="Ryan C.M."/>
            <person name="Banfield J.F."/>
        </authorList>
    </citation>
    <scope>NUCLEOTIDE SEQUENCE [LARGE SCALE GENOMIC DNA]</scope>
</reference>
<dbReference type="CDD" id="cd05403">
    <property type="entry name" value="NT_KNTase_like"/>
    <property type="match status" value="1"/>
</dbReference>
<dbReference type="InterPro" id="IPR002934">
    <property type="entry name" value="Polymerase_NTP_transf_dom"/>
</dbReference>
<protein>
    <recommendedName>
        <fullName evidence="1">Polymerase nucleotidyl transferase domain-containing protein</fullName>
    </recommendedName>
</protein>
<evidence type="ECO:0000313" key="3">
    <source>
        <dbReference type="Proteomes" id="UP000230556"/>
    </source>
</evidence>
<evidence type="ECO:0000259" key="1">
    <source>
        <dbReference type="Pfam" id="PF01909"/>
    </source>
</evidence>